<evidence type="ECO:0000256" key="5">
    <source>
        <dbReference type="SAM" id="SignalP"/>
    </source>
</evidence>
<evidence type="ECO:0000256" key="2">
    <source>
        <dbReference type="ARBA" id="ARBA00022690"/>
    </source>
</evidence>
<sequence length="406" mass="46469">MFKKTALLAIIISSIVFDMAISADMSLSSIFTHIYRACNDFTNPLYKSLSANTDKNIIISPLSLHMLLSLLSNGAGGSTLNELRSALGYDKESLNQEYKDLIVLLSDIKNVTLHIANAAYVQKGVDLTGDFLSICMNIFDSSISKIDFENSIHAADIINSWVRTATNNNIFNIISPGDTNIDTKIMLLNAIYFKSRWLTTFNEKDTVKREFHVSKTETYLVPTMFKKATYFYGEIPDWNTRFIEIPYLNKDIVMIILLPDKEIELHDLENNFNWQTLVETHRFSDDFELYLPKFKLELTINLKDVLHKMGLNMMFEDDADFTRLSKYPLKVSSVLQKIFIEVNEQGSEAAAVTVAEVRLKRMVILPMEFIVDRPFMFAIMYKPIRVPLFVGRVCDLDSFSSVKDEL</sequence>
<evidence type="ECO:0000256" key="4">
    <source>
        <dbReference type="RuleBase" id="RU000411"/>
    </source>
</evidence>
<dbReference type="InterPro" id="IPR042185">
    <property type="entry name" value="Serpin_sf_2"/>
</dbReference>
<dbReference type="Pfam" id="PF00079">
    <property type="entry name" value="Serpin"/>
    <property type="match status" value="1"/>
</dbReference>
<keyword evidence="3" id="KW-0722">Serine protease inhibitor</keyword>
<dbReference type="InterPro" id="IPR000215">
    <property type="entry name" value="Serpin_fam"/>
</dbReference>
<dbReference type="SUPFAM" id="SSF56574">
    <property type="entry name" value="Serpins"/>
    <property type="match status" value="1"/>
</dbReference>
<proteinExistence type="inferred from homology"/>
<accession>A0AAV2N1U6</accession>
<evidence type="ECO:0000256" key="1">
    <source>
        <dbReference type="ARBA" id="ARBA00009500"/>
    </source>
</evidence>
<dbReference type="GO" id="GO:0005615">
    <property type="term" value="C:extracellular space"/>
    <property type="evidence" value="ECO:0007669"/>
    <property type="project" value="InterPro"/>
</dbReference>
<evidence type="ECO:0000313" key="7">
    <source>
        <dbReference type="EMBL" id="CAL1673625.1"/>
    </source>
</evidence>
<protein>
    <recommendedName>
        <fullName evidence="6">Serpin domain-containing protein</fullName>
    </recommendedName>
</protein>
<dbReference type="PANTHER" id="PTHR11461">
    <property type="entry name" value="SERINE PROTEASE INHIBITOR, SERPIN"/>
    <property type="match status" value="1"/>
</dbReference>
<dbReference type="InterPro" id="IPR036186">
    <property type="entry name" value="Serpin_sf"/>
</dbReference>
<dbReference type="Gene3D" id="2.30.39.10">
    <property type="entry name" value="Alpha-1-antitrypsin, domain 1"/>
    <property type="match status" value="1"/>
</dbReference>
<dbReference type="EMBL" id="OZ034824">
    <property type="protein sequence ID" value="CAL1673625.1"/>
    <property type="molecule type" value="Genomic_DNA"/>
</dbReference>
<dbReference type="InterPro" id="IPR023795">
    <property type="entry name" value="Serpin_CS"/>
</dbReference>
<feature type="chain" id="PRO_5043752187" description="Serpin domain-containing protein" evidence="5">
    <location>
        <begin position="23"/>
        <end position="406"/>
    </location>
</feature>
<reference evidence="7 8" key="1">
    <citation type="submission" date="2024-04" db="EMBL/GenBank/DDBJ databases">
        <authorList>
            <consortium name="Molecular Ecology Group"/>
        </authorList>
    </citation>
    <scope>NUCLEOTIDE SEQUENCE [LARGE SCALE GENOMIC DNA]</scope>
</reference>
<dbReference type="InterPro" id="IPR023796">
    <property type="entry name" value="Serpin_dom"/>
</dbReference>
<feature type="signal peptide" evidence="5">
    <location>
        <begin position="1"/>
        <end position="22"/>
    </location>
</feature>
<dbReference type="GO" id="GO:0004867">
    <property type="term" value="F:serine-type endopeptidase inhibitor activity"/>
    <property type="evidence" value="ECO:0007669"/>
    <property type="project" value="UniProtKB-KW"/>
</dbReference>
<dbReference type="InterPro" id="IPR042178">
    <property type="entry name" value="Serpin_sf_1"/>
</dbReference>
<dbReference type="CDD" id="cd19601">
    <property type="entry name" value="serpin42Da-like"/>
    <property type="match status" value="1"/>
</dbReference>
<dbReference type="Gene3D" id="3.30.497.10">
    <property type="entry name" value="Antithrombin, subunit I, domain 2"/>
    <property type="match status" value="1"/>
</dbReference>
<dbReference type="Proteomes" id="UP001497644">
    <property type="component" value="Chromosome 1"/>
</dbReference>
<evidence type="ECO:0000313" key="8">
    <source>
        <dbReference type="Proteomes" id="UP001497644"/>
    </source>
</evidence>
<dbReference type="PANTHER" id="PTHR11461:SF211">
    <property type="entry name" value="GH10112P-RELATED"/>
    <property type="match status" value="1"/>
</dbReference>
<organism evidence="7 8">
    <name type="scientific">Lasius platythorax</name>
    <dbReference type="NCBI Taxonomy" id="488582"/>
    <lineage>
        <taxon>Eukaryota</taxon>
        <taxon>Metazoa</taxon>
        <taxon>Ecdysozoa</taxon>
        <taxon>Arthropoda</taxon>
        <taxon>Hexapoda</taxon>
        <taxon>Insecta</taxon>
        <taxon>Pterygota</taxon>
        <taxon>Neoptera</taxon>
        <taxon>Endopterygota</taxon>
        <taxon>Hymenoptera</taxon>
        <taxon>Apocrita</taxon>
        <taxon>Aculeata</taxon>
        <taxon>Formicoidea</taxon>
        <taxon>Formicidae</taxon>
        <taxon>Formicinae</taxon>
        <taxon>Lasius</taxon>
        <taxon>Lasius</taxon>
    </lineage>
</organism>
<dbReference type="PROSITE" id="PS00284">
    <property type="entry name" value="SERPIN"/>
    <property type="match status" value="1"/>
</dbReference>
<feature type="domain" description="Serpin" evidence="6">
    <location>
        <begin position="43"/>
        <end position="396"/>
    </location>
</feature>
<comment type="similarity">
    <text evidence="1 4">Belongs to the serpin family.</text>
</comment>
<keyword evidence="2" id="KW-0646">Protease inhibitor</keyword>
<gene>
    <name evidence="7" type="ORF">LPLAT_LOCUS478</name>
</gene>
<dbReference type="AlphaFoldDB" id="A0AAV2N1U6"/>
<keyword evidence="5" id="KW-0732">Signal</keyword>
<keyword evidence="8" id="KW-1185">Reference proteome</keyword>
<evidence type="ECO:0000256" key="3">
    <source>
        <dbReference type="ARBA" id="ARBA00022900"/>
    </source>
</evidence>
<evidence type="ECO:0000259" key="6">
    <source>
        <dbReference type="SMART" id="SM00093"/>
    </source>
</evidence>
<name>A0AAV2N1U6_9HYME</name>
<dbReference type="SMART" id="SM00093">
    <property type="entry name" value="SERPIN"/>
    <property type="match status" value="1"/>
</dbReference>